<comment type="caution">
    <text evidence="2">The sequence shown here is derived from an EMBL/GenBank/DDBJ whole genome shotgun (WGS) entry which is preliminary data.</text>
</comment>
<reference evidence="2" key="1">
    <citation type="submission" date="2020-03" db="EMBL/GenBank/DDBJ databases">
        <title>Intra-Species Differences in Population Size shape Life History and Genome Evolution.</title>
        <authorList>
            <person name="Willemsen D."/>
            <person name="Cui R."/>
            <person name="Valenzano D.R."/>
        </authorList>
    </citation>
    <scope>NUCLEOTIDE SEQUENCE</scope>
    <source>
        <strain evidence="2">GRZ</strain>
        <tissue evidence="2">Whole</tissue>
    </source>
</reference>
<dbReference type="Proteomes" id="UP000822369">
    <property type="component" value="Chromosome 15"/>
</dbReference>
<organism evidence="2 3">
    <name type="scientific">Nothobranchius furzeri</name>
    <name type="common">Turquoise killifish</name>
    <dbReference type="NCBI Taxonomy" id="105023"/>
    <lineage>
        <taxon>Eukaryota</taxon>
        <taxon>Metazoa</taxon>
        <taxon>Chordata</taxon>
        <taxon>Craniata</taxon>
        <taxon>Vertebrata</taxon>
        <taxon>Euteleostomi</taxon>
        <taxon>Actinopterygii</taxon>
        <taxon>Neopterygii</taxon>
        <taxon>Teleostei</taxon>
        <taxon>Neoteleostei</taxon>
        <taxon>Acanthomorphata</taxon>
        <taxon>Ovalentaria</taxon>
        <taxon>Atherinomorphae</taxon>
        <taxon>Cyprinodontiformes</taxon>
        <taxon>Nothobranchiidae</taxon>
        <taxon>Nothobranchius</taxon>
    </lineage>
</organism>
<dbReference type="OMA" id="VECYEGQ"/>
<feature type="region of interest" description="Disordered" evidence="1">
    <location>
        <begin position="298"/>
        <end position="376"/>
    </location>
</feature>
<feature type="compositionally biased region" description="Polar residues" evidence="1">
    <location>
        <begin position="169"/>
        <end position="194"/>
    </location>
</feature>
<proteinExistence type="predicted"/>
<dbReference type="EMBL" id="JAAVVJ010000015">
    <property type="protein sequence ID" value="KAF7205515.1"/>
    <property type="molecule type" value="Genomic_DNA"/>
</dbReference>
<evidence type="ECO:0000256" key="1">
    <source>
        <dbReference type="SAM" id="MobiDB-lite"/>
    </source>
</evidence>
<feature type="compositionally biased region" description="Polar residues" evidence="1">
    <location>
        <begin position="331"/>
        <end position="341"/>
    </location>
</feature>
<feature type="compositionally biased region" description="Polar residues" evidence="1">
    <location>
        <begin position="1039"/>
        <end position="1048"/>
    </location>
</feature>
<dbReference type="PANTHER" id="PTHR33480:SF5">
    <property type="entry name" value="SI:DKEY-51D8.9"/>
    <property type="match status" value="1"/>
</dbReference>
<dbReference type="OrthoDB" id="5376140at2759"/>
<feature type="region of interest" description="Disordered" evidence="1">
    <location>
        <begin position="1"/>
        <end position="23"/>
    </location>
</feature>
<protein>
    <submittedName>
        <fullName evidence="2">LOC107386223-like protein</fullName>
    </submittedName>
</protein>
<dbReference type="AlphaFoldDB" id="A0A9D2XNU4"/>
<feature type="region of interest" description="Disordered" evidence="1">
    <location>
        <begin position="1028"/>
        <end position="1098"/>
    </location>
</feature>
<accession>A0A9D2XNU4</accession>
<sequence>MDNSAAKKSHLPRQTWIDQNGWPTTSSERVIINPHSSSQHLSQRSLCDQTPFYSHPQASGQSCLSSLNMSSVDSNQNAVLFKTSHLNTLSSSSILYSTDDPGASHQMSFAQQAPHTSSMQVATRQGKTIPPPSLPQPNHGIQPFTSQNPAPLSPNNFLETFHTQLLSQGLPNRLPDQSFNMSSGEQSGNMSQATFGVGGADVEASNSYESSTSQKQPRWIPSSLRKGASVQSASYSDVHVDKQQKKDVSSVADIEKHRLTILKQRAQLLQQLEGLNVLLESLPQSKCNNEQLSHKTVQDNLSDNQEEPVSPAESADQQVEKTYSESEDENGSNYGSTSDGNVSDCMCEDTTDSEDCPAEESTTQTKTQKKPSESVVVPMTTRKRKLIFDTRNYCLFCSKPVLKMSRHLTNVHSDRAEVAVAFQRPMNSKERKQVWQKLTKEGNFAHNKYVLQTGKGQLAVQARPTKLQKATDYVHCVYCFGIFAKKNVWKHLKTCSEKPEKANETKDKRSLVTQCAILTKNCENLSEGFKNVLCEMQYDDVTEAVIKDQILLQFGEQMFSEYSDDVKNHQYIRQNLRLVARLLLEAQKSTPMRTLEDFFQPSNFKNVVSAVKSVAGYDPETKTFTTPSLAFKVGYNLQKICSVVEGTAVKNGDAKAEEACKIFQSLYQKKWNKHISSRAFRNLKETKKKNKADAPFVEDVKRLHDHMEKVHRDAEEKLKENVCSENYLALAKVVLAQILVFNKRKAREVTSISLTAFRSRKKSDVPGDIDVSVSDLEKTLCGFFSRVDIKGNCGRMLPVLLKPSFESAIELLISVREECGVPKDNPFVFGIPSPFPSSTLKGSVCTQIFVKECGAEKPAALAILKLRQHFATMLPRIYLKEDEFRQIFGPKRQTQAVRGEAGVECYEGQQPDSHKRNDVFSSLFGPGHLNHQQETTTSSIIAEFERKYVLQYKSKPKWDEAEVQAVEKHLIRFIREHKLPQKGDCIRCLEAEPCALRNRSWKGLKDYVRNRITALQRESGIFMKSLKTREKHRLKRPQKSSVRSQPSNKLEAARERHDVVPSSNVEPTQRPHGATTYSKASTPKSPKPKTKGLNQKVKHKWDEEEIRAVEEHLMHFIRTQKVPQKDDCVLCLEAEPDALRNRSWKGIKDYVRNRITTLQRQSGSSTNSAKYYTLQTAKTTADFWTLPAAADLF</sequence>
<evidence type="ECO:0000313" key="3">
    <source>
        <dbReference type="Proteomes" id="UP000822369"/>
    </source>
</evidence>
<feature type="compositionally biased region" description="Polar residues" evidence="1">
    <location>
        <begin position="143"/>
        <end position="152"/>
    </location>
</feature>
<feature type="compositionally biased region" description="Acidic residues" evidence="1">
    <location>
        <begin position="346"/>
        <end position="358"/>
    </location>
</feature>
<gene>
    <name evidence="2" type="ORF">G4P62_010815</name>
</gene>
<feature type="compositionally biased region" description="Basic residues" evidence="1">
    <location>
        <begin position="1029"/>
        <end position="1038"/>
    </location>
</feature>
<feature type="region of interest" description="Disordered" evidence="1">
    <location>
        <begin position="169"/>
        <end position="225"/>
    </location>
</feature>
<feature type="compositionally biased region" description="Polar residues" evidence="1">
    <location>
        <begin position="204"/>
        <end position="216"/>
    </location>
</feature>
<name>A0A9D2XNU4_NOTFU</name>
<dbReference type="PANTHER" id="PTHR33480">
    <property type="entry name" value="SET DOMAIN-CONTAINING PROTEIN-RELATED"/>
    <property type="match status" value="1"/>
</dbReference>
<dbReference type="KEGG" id="nfu:107386223"/>
<feature type="compositionally biased region" description="Low complexity" evidence="1">
    <location>
        <begin position="1074"/>
        <end position="1084"/>
    </location>
</feature>
<evidence type="ECO:0000313" key="2">
    <source>
        <dbReference type="EMBL" id="KAF7205515.1"/>
    </source>
</evidence>
<feature type="region of interest" description="Disordered" evidence="1">
    <location>
        <begin position="130"/>
        <end position="152"/>
    </location>
</feature>